<dbReference type="AlphaFoldDB" id="A0A3A8HZD2"/>
<dbReference type="Gene3D" id="3.10.350.10">
    <property type="entry name" value="LysM domain"/>
    <property type="match status" value="1"/>
</dbReference>
<dbReference type="OrthoDB" id="9809850at2"/>
<evidence type="ECO:0000313" key="2">
    <source>
        <dbReference type="Proteomes" id="UP000563426"/>
    </source>
</evidence>
<evidence type="ECO:0008006" key="3">
    <source>
        <dbReference type="Google" id="ProtNLM"/>
    </source>
</evidence>
<accession>A0A3A8HZD2</accession>
<dbReference type="InterPro" id="IPR036779">
    <property type="entry name" value="LysM_dom_sf"/>
</dbReference>
<dbReference type="InterPro" id="IPR018392">
    <property type="entry name" value="LysM"/>
</dbReference>
<protein>
    <recommendedName>
        <fullName evidence="3">LysM domain-containing protein</fullName>
    </recommendedName>
</protein>
<name>A0A3A8HZD2_9BACT</name>
<sequence>MSDPSSRHKDLPTYAVPLGPEGATVSLYVPRVAPSVPTSLLHKVVAGDRLDLLAQRYFSDPFQAWRIVDANPTFEPEALLVPGTVLLIPEKP</sequence>
<dbReference type="CDD" id="cd00118">
    <property type="entry name" value="LysM"/>
    <property type="match status" value="1"/>
</dbReference>
<dbReference type="RefSeq" id="WP_120526657.1">
    <property type="nucleotide sequence ID" value="NZ_JABFJV010000071.1"/>
</dbReference>
<comment type="caution">
    <text evidence="1">The sequence shown here is derived from an EMBL/GenBank/DDBJ whole genome shotgun (WGS) entry which is preliminary data.</text>
</comment>
<gene>
    <name evidence="1" type="ORF">HMI49_14865</name>
</gene>
<organism evidence="1 2">
    <name type="scientific">Corallococcus exercitus</name>
    <dbReference type="NCBI Taxonomy" id="2316736"/>
    <lineage>
        <taxon>Bacteria</taxon>
        <taxon>Pseudomonadati</taxon>
        <taxon>Myxococcota</taxon>
        <taxon>Myxococcia</taxon>
        <taxon>Myxococcales</taxon>
        <taxon>Cystobacterineae</taxon>
        <taxon>Myxococcaceae</taxon>
        <taxon>Corallococcus</taxon>
    </lineage>
</organism>
<keyword evidence="2" id="KW-1185">Reference proteome</keyword>
<dbReference type="EMBL" id="JABFJV010000071">
    <property type="protein sequence ID" value="NOK34480.1"/>
    <property type="molecule type" value="Genomic_DNA"/>
</dbReference>
<proteinExistence type="predicted"/>
<evidence type="ECO:0000313" key="1">
    <source>
        <dbReference type="EMBL" id="NOK34480.1"/>
    </source>
</evidence>
<reference evidence="1 2" key="1">
    <citation type="submission" date="2020-05" db="EMBL/GenBank/DDBJ databases">
        <authorList>
            <person name="Whitworth D."/>
        </authorList>
    </citation>
    <scope>NUCLEOTIDE SEQUENCE [LARGE SCALE GENOMIC DNA]</scope>
    <source>
        <strain evidence="1 2">AB043B</strain>
    </source>
</reference>
<dbReference type="Proteomes" id="UP000563426">
    <property type="component" value="Unassembled WGS sequence"/>
</dbReference>